<dbReference type="GeneID" id="30978427"/>
<name>A0A1L9X323_ASPA1</name>
<dbReference type="GO" id="GO:0016747">
    <property type="term" value="F:acyltransferase activity, transferring groups other than amino-acyl groups"/>
    <property type="evidence" value="ECO:0007669"/>
    <property type="project" value="InterPro"/>
</dbReference>
<keyword evidence="3" id="KW-1185">Reference proteome</keyword>
<dbReference type="STRING" id="690307.A0A1L9X323"/>
<reference evidence="3" key="1">
    <citation type="journal article" date="2017" name="Genome Biol.">
        <title>Comparative genomics reveals high biological diversity and specific adaptations in the industrially and medically important fungal genus Aspergillus.</title>
        <authorList>
            <person name="de Vries R.P."/>
            <person name="Riley R."/>
            <person name="Wiebenga A."/>
            <person name="Aguilar-Osorio G."/>
            <person name="Amillis S."/>
            <person name="Uchima C.A."/>
            <person name="Anderluh G."/>
            <person name="Asadollahi M."/>
            <person name="Askin M."/>
            <person name="Barry K."/>
            <person name="Battaglia E."/>
            <person name="Bayram O."/>
            <person name="Benocci T."/>
            <person name="Braus-Stromeyer S.A."/>
            <person name="Caldana C."/>
            <person name="Canovas D."/>
            <person name="Cerqueira G.C."/>
            <person name="Chen F."/>
            <person name="Chen W."/>
            <person name="Choi C."/>
            <person name="Clum A."/>
            <person name="Dos Santos R.A."/>
            <person name="Damasio A.R."/>
            <person name="Diallinas G."/>
            <person name="Emri T."/>
            <person name="Fekete E."/>
            <person name="Flipphi M."/>
            <person name="Freyberg S."/>
            <person name="Gallo A."/>
            <person name="Gournas C."/>
            <person name="Habgood R."/>
            <person name="Hainaut M."/>
            <person name="Harispe M.L."/>
            <person name="Henrissat B."/>
            <person name="Hilden K.S."/>
            <person name="Hope R."/>
            <person name="Hossain A."/>
            <person name="Karabika E."/>
            <person name="Karaffa L."/>
            <person name="Karanyi Z."/>
            <person name="Krasevec N."/>
            <person name="Kuo A."/>
            <person name="Kusch H."/>
            <person name="LaButti K."/>
            <person name="Lagendijk E.L."/>
            <person name="Lapidus A."/>
            <person name="Levasseur A."/>
            <person name="Lindquist E."/>
            <person name="Lipzen A."/>
            <person name="Logrieco A.F."/>
            <person name="MacCabe A."/>
            <person name="Maekelae M.R."/>
            <person name="Malavazi I."/>
            <person name="Melin P."/>
            <person name="Meyer V."/>
            <person name="Mielnichuk N."/>
            <person name="Miskei M."/>
            <person name="Molnar A.P."/>
            <person name="Mule G."/>
            <person name="Ngan C.Y."/>
            <person name="Orejas M."/>
            <person name="Orosz E."/>
            <person name="Ouedraogo J.P."/>
            <person name="Overkamp K.M."/>
            <person name="Park H.-S."/>
            <person name="Perrone G."/>
            <person name="Piumi F."/>
            <person name="Punt P.J."/>
            <person name="Ram A.F."/>
            <person name="Ramon A."/>
            <person name="Rauscher S."/>
            <person name="Record E."/>
            <person name="Riano-Pachon D.M."/>
            <person name="Robert V."/>
            <person name="Roehrig J."/>
            <person name="Ruller R."/>
            <person name="Salamov A."/>
            <person name="Salih N.S."/>
            <person name="Samson R.A."/>
            <person name="Sandor E."/>
            <person name="Sanguinetti M."/>
            <person name="Schuetze T."/>
            <person name="Sepcic K."/>
            <person name="Shelest E."/>
            <person name="Sherlock G."/>
            <person name="Sophianopoulou V."/>
            <person name="Squina F.M."/>
            <person name="Sun H."/>
            <person name="Susca A."/>
            <person name="Todd R.B."/>
            <person name="Tsang A."/>
            <person name="Unkles S.E."/>
            <person name="van de Wiele N."/>
            <person name="van Rossen-Uffink D."/>
            <person name="Oliveira J.V."/>
            <person name="Vesth T.C."/>
            <person name="Visser J."/>
            <person name="Yu J.-H."/>
            <person name="Zhou M."/>
            <person name="Andersen M.R."/>
            <person name="Archer D.B."/>
            <person name="Baker S.E."/>
            <person name="Benoit I."/>
            <person name="Brakhage A.A."/>
            <person name="Braus G.H."/>
            <person name="Fischer R."/>
            <person name="Frisvad J.C."/>
            <person name="Goldman G.H."/>
            <person name="Houbraken J."/>
            <person name="Oakley B."/>
            <person name="Pocsi I."/>
            <person name="Scazzocchio C."/>
            <person name="Seiboth B."/>
            <person name="vanKuyk P.A."/>
            <person name="Wortman J."/>
            <person name="Dyer P.S."/>
            <person name="Grigoriev I.V."/>
        </authorList>
    </citation>
    <scope>NUCLEOTIDE SEQUENCE [LARGE SCALE GENOMIC DNA]</scope>
    <source>
        <strain evidence="3">ATCC 16872 / CBS 172.66 / WB 5094</strain>
    </source>
</reference>
<dbReference type="VEuPathDB" id="FungiDB:ASPACDRAFT_76001"/>
<dbReference type="SUPFAM" id="SSF55729">
    <property type="entry name" value="Acyl-CoA N-acyltransferases (Nat)"/>
    <property type="match status" value="1"/>
</dbReference>
<evidence type="ECO:0000259" key="1">
    <source>
        <dbReference type="Pfam" id="PF00583"/>
    </source>
</evidence>
<protein>
    <recommendedName>
        <fullName evidence="1">N-acetyltransferase domain-containing protein</fullName>
    </recommendedName>
</protein>
<dbReference type="Gene3D" id="3.40.630.30">
    <property type="match status" value="1"/>
</dbReference>
<dbReference type="InterPro" id="IPR000182">
    <property type="entry name" value="GNAT_dom"/>
</dbReference>
<dbReference type="CDD" id="cd04301">
    <property type="entry name" value="NAT_SF"/>
    <property type="match status" value="1"/>
</dbReference>
<dbReference type="Pfam" id="PF00583">
    <property type="entry name" value="Acetyltransf_1"/>
    <property type="match status" value="1"/>
</dbReference>
<organism evidence="2 3">
    <name type="scientific">Aspergillus aculeatus (strain ATCC 16872 / CBS 172.66 / WB 5094)</name>
    <dbReference type="NCBI Taxonomy" id="690307"/>
    <lineage>
        <taxon>Eukaryota</taxon>
        <taxon>Fungi</taxon>
        <taxon>Dikarya</taxon>
        <taxon>Ascomycota</taxon>
        <taxon>Pezizomycotina</taxon>
        <taxon>Eurotiomycetes</taxon>
        <taxon>Eurotiomycetidae</taxon>
        <taxon>Eurotiales</taxon>
        <taxon>Aspergillaceae</taxon>
        <taxon>Aspergillus</taxon>
        <taxon>Aspergillus subgen. Circumdati</taxon>
    </lineage>
</organism>
<feature type="domain" description="N-acetyltransferase" evidence="1">
    <location>
        <begin position="7"/>
        <end position="48"/>
    </location>
</feature>
<evidence type="ECO:0000313" key="2">
    <source>
        <dbReference type="EMBL" id="OJK02891.1"/>
    </source>
</evidence>
<dbReference type="AlphaFoldDB" id="A0A1L9X323"/>
<evidence type="ECO:0000313" key="3">
    <source>
        <dbReference type="Proteomes" id="UP000184546"/>
    </source>
</evidence>
<dbReference type="RefSeq" id="XP_020059230.1">
    <property type="nucleotide sequence ID" value="XM_020204613.1"/>
</dbReference>
<proteinExistence type="predicted"/>
<gene>
    <name evidence="2" type="ORF">ASPACDRAFT_76001</name>
</gene>
<dbReference type="Proteomes" id="UP000184546">
    <property type="component" value="Unassembled WGS sequence"/>
</dbReference>
<dbReference type="InterPro" id="IPR016181">
    <property type="entry name" value="Acyl_CoA_acyltransferase"/>
</dbReference>
<accession>A0A1L9X323</accession>
<dbReference type="EMBL" id="KV878972">
    <property type="protein sequence ID" value="OJK02891.1"/>
    <property type="molecule type" value="Genomic_DNA"/>
</dbReference>
<sequence>MKLMQKPHVYAFVRFVLPEYRQLGLAAMLLAEVCRRADELGLESRFEAVIALGVTIYRRHGCIPYSGGLLV</sequence>
<dbReference type="OrthoDB" id="410198at2759"/>